<dbReference type="Gene3D" id="3.30.200.20">
    <property type="entry name" value="Phosphorylase Kinase, domain 1"/>
    <property type="match status" value="1"/>
</dbReference>
<dbReference type="RefSeq" id="XP_018494812.1">
    <property type="nucleotide sequence ID" value="XM_018639296.1"/>
</dbReference>
<keyword evidence="7" id="KW-0067">ATP-binding</keyword>
<dbReference type="GO" id="GO:0035556">
    <property type="term" value="P:intracellular signal transduction"/>
    <property type="evidence" value="ECO:0007669"/>
    <property type="project" value="TreeGrafter"/>
</dbReference>
<evidence type="ECO:0000256" key="4">
    <source>
        <dbReference type="ARBA" id="ARBA00022679"/>
    </source>
</evidence>
<keyword evidence="4" id="KW-0808">Transferase</keyword>
<dbReference type="SUPFAM" id="SSF56112">
    <property type="entry name" value="Protein kinase-like (PK-like)"/>
    <property type="match status" value="1"/>
</dbReference>
<keyword evidence="6" id="KW-0418">Kinase</keyword>
<dbReference type="Pfam" id="PF00069">
    <property type="entry name" value="Pkinase"/>
    <property type="match status" value="1"/>
</dbReference>
<dbReference type="KEGG" id="goe:108864183"/>
<dbReference type="Gene3D" id="1.10.510.10">
    <property type="entry name" value="Transferase(Phosphotransferase) domain 1"/>
    <property type="match status" value="1"/>
</dbReference>
<evidence type="ECO:0000256" key="3">
    <source>
        <dbReference type="ARBA" id="ARBA00022527"/>
    </source>
</evidence>
<gene>
    <name evidence="13" type="primary">LOC108864183</name>
</gene>
<dbReference type="PANTHER" id="PTHR24356:SF1">
    <property type="entry name" value="SERINE_THREONINE-PROTEIN KINASE GREATWALL"/>
    <property type="match status" value="1"/>
</dbReference>
<evidence type="ECO:0000313" key="13">
    <source>
        <dbReference type="RefSeq" id="XP_018494812.1"/>
    </source>
</evidence>
<dbReference type="GO" id="GO:0005524">
    <property type="term" value="F:ATP binding"/>
    <property type="evidence" value="ECO:0007669"/>
    <property type="project" value="UniProtKB-KW"/>
</dbReference>
<dbReference type="InterPro" id="IPR020635">
    <property type="entry name" value="Tyr_kinase_cat_dom"/>
</dbReference>
<dbReference type="InterPro" id="IPR008266">
    <property type="entry name" value="Tyr_kinase_AS"/>
</dbReference>
<evidence type="ECO:0000256" key="2">
    <source>
        <dbReference type="ARBA" id="ARBA00022148"/>
    </source>
</evidence>
<dbReference type="PROSITE" id="PS00109">
    <property type="entry name" value="PROTEIN_KINASE_TYR"/>
    <property type="match status" value="1"/>
</dbReference>
<keyword evidence="5" id="KW-0547">Nucleotide-binding</keyword>
<dbReference type="SMART" id="SM00219">
    <property type="entry name" value="TyrKc"/>
    <property type="match status" value="1"/>
</dbReference>
<dbReference type="GeneID" id="108864183"/>
<evidence type="ECO:0000256" key="6">
    <source>
        <dbReference type="ARBA" id="ARBA00022777"/>
    </source>
</evidence>
<evidence type="ECO:0000259" key="11">
    <source>
        <dbReference type="PROSITE" id="PS50011"/>
    </source>
</evidence>
<dbReference type="InterPro" id="IPR000719">
    <property type="entry name" value="Prot_kinase_dom"/>
</dbReference>
<dbReference type="InterPro" id="IPR011009">
    <property type="entry name" value="Kinase-like_dom_sf"/>
</dbReference>
<sequence length="833" mass="94021">MLPPAYPEKVEACRNLLQVISKRSAQISLQNDPALQFVNLQVHLTTAEIISKIEKQNVSHTDIFDDCENLCQLFSLLTVDRGYICLKFAKLILQLCTAVAEVCNLLERKCNAKVINWPVVGNSFVEEAKVADAKRTRTSFLDYIPKLSDFEQVCRISAGNFSEVYLVTHKGTGHPFAMKISPTNKFDRDDASNCVSAGSKAEASGTMRKSRITNDSCMSFVDKMLGSLTHDFLVCRIFCSFRADPDVDITLMDVGDGEVDVLQLIDHLGYLSAGDALMIALQATLGIEHIHLRGFIHRDIRPSNFVIDRFGKLKIVDFDSARVCRGHFAFERILAGFFKRTANELKDRETVSAIPYTAPEVLNKKSWGRAIDWWSLGISIYKMTTGRLPFRGSNSAAVIESVCNEELKWPKASESPHSATPDIKEYVYDLLKKNPMGRLGTKIYSDLLEPTAVHGAIESLRPVHTLKDGGPVRDLRTKLYIISFSEIDRNLTKDLKTPVTQLVMNRVSVGTYNLSELRDKTEESLHYPLTTFSHPKFRRFTDRQSGTFPMSEKFLVPLTPPDRKLDYYKAQDDAETLIGMTMQETAVQREAQVQLVKATFTYRTKLFCCKTANIKLRLVQGEGKLTYPVVYAKSDSGAEQNIDEANYGDIMVSIEKSSLIGSSMEQISAILRSRMKKTKGTIKCQVLRNNIFRHAYTDRVRAFENVTRSPQADVTLSSPRSKYFQTRILKLWNQEARDFIGFHVVIFVHPDVTPSDGHTMIFYGDVLLQLNGHDVSHVDPAEVERLYRDRPSIGVVFYQTSVLRRKDLHEAGIEETDFGDTELERMLPGSSTS</sequence>
<dbReference type="GO" id="GO:0005634">
    <property type="term" value="C:nucleus"/>
    <property type="evidence" value="ECO:0007669"/>
    <property type="project" value="TreeGrafter"/>
</dbReference>
<name>A0AAJ7L3U7_9ACAR</name>
<dbReference type="GO" id="GO:0004674">
    <property type="term" value="F:protein serine/threonine kinase activity"/>
    <property type="evidence" value="ECO:0007669"/>
    <property type="project" value="UniProtKB-KW"/>
</dbReference>
<evidence type="ECO:0000256" key="10">
    <source>
        <dbReference type="ARBA" id="ARBA00048679"/>
    </source>
</evidence>
<dbReference type="InterPro" id="IPR050236">
    <property type="entry name" value="Ser_Thr_kinase_AGC"/>
</dbReference>
<dbReference type="EC" id="2.7.11.1" evidence="1"/>
<dbReference type="PANTHER" id="PTHR24356">
    <property type="entry name" value="SERINE/THREONINE-PROTEIN KINASE"/>
    <property type="match status" value="1"/>
</dbReference>
<dbReference type="AlphaFoldDB" id="A0AAJ7L3U7"/>
<accession>A0AAJ7L3U7</accession>
<comment type="catalytic activity">
    <reaction evidence="9">
        <text>L-threonyl-[protein] + ATP = O-phospho-L-threonyl-[protein] + ADP + H(+)</text>
        <dbReference type="Rhea" id="RHEA:46608"/>
        <dbReference type="Rhea" id="RHEA-COMP:11060"/>
        <dbReference type="Rhea" id="RHEA-COMP:11605"/>
        <dbReference type="ChEBI" id="CHEBI:15378"/>
        <dbReference type="ChEBI" id="CHEBI:30013"/>
        <dbReference type="ChEBI" id="CHEBI:30616"/>
        <dbReference type="ChEBI" id="CHEBI:61977"/>
        <dbReference type="ChEBI" id="CHEBI:456216"/>
        <dbReference type="EC" id="2.7.11.1"/>
    </reaction>
</comment>
<proteinExistence type="predicted"/>
<dbReference type="PROSITE" id="PS50011">
    <property type="entry name" value="PROTEIN_KINASE_DOM"/>
    <property type="match status" value="1"/>
</dbReference>
<evidence type="ECO:0000256" key="8">
    <source>
        <dbReference type="ARBA" id="ARBA00033099"/>
    </source>
</evidence>
<organism evidence="12 13">
    <name type="scientific">Galendromus occidentalis</name>
    <name type="common">western predatory mite</name>
    <dbReference type="NCBI Taxonomy" id="34638"/>
    <lineage>
        <taxon>Eukaryota</taxon>
        <taxon>Metazoa</taxon>
        <taxon>Ecdysozoa</taxon>
        <taxon>Arthropoda</taxon>
        <taxon>Chelicerata</taxon>
        <taxon>Arachnida</taxon>
        <taxon>Acari</taxon>
        <taxon>Parasitiformes</taxon>
        <taxon>Mesostigmata</taxon>
        <taxon>Gamasina</taxon>
        <taxon>Phytoseioidea</taxon>
        <taxon>Phytoseiidae</taxon>
        <taxon>Typhlodrominae</taxon>
        <taxon>Galendromus</taxon>
    </lineage>
</organism>
<evidence type="ECO:0000256" key="7">
    <source>
        <dbReference type="ARBA" id="ARBA00022840"/>
    </source>
</evidence>
<keyword evidence="12" id="KW-1185">Reference proteome</keyword>
<reference evidence="13" key="1">
    <citation type="submission" date="2025-08" db="UniProtKB">
        <authorList>
            <consortium name="RefSeq"/>
        </authorList>
    </citation>
    <scope>IDENTIFICATION</scope>
</reference>
<evidence type="ECO:0000256" key="1">
    <source>
        <dbReference type="ARBA" id="ARBA00012513"/>
    </source>
</evidence>
<evidence type="ECO:0000313" key="12">
    <source>
        <dbReference type="Proteomes" id="UP000694867"/>
    </source>
</evidence>
<feature type="domain" description="Protein kinase" evidence="11">
    <location>
        <begin position="150"/>
        <end position="457"/>
    </location>
</feature>
<dbReference type="Proteomes" id="UP000694867">
    <property type="component" value="Unplaced"/>
</dbReference>
<protein>
    <recommendedName>
        <fullName evidence="2">Serine/threonine-protein kinase greatwall</fullName>
        <ecNumber evidence="1">2.7.11.1</ecNumber>
    </recommendedName>
    <alternativeName>
        <fullName evidence="8">Microtubule-associated serine/threonine-protein kinase-like</fullName>
    </alternativeName>
</protein>
<evidence type="ECO:0000256" key="5">
    <source>
        <dbReference type="ARBA" id="ARBA00022741"/>
    </source>
</evidence>
<keyword evidence="3" id="KW-0723">Serine/threonine-protein kinase</keyword>
<comment type="catalytic activity">
    <reaction evidence="10">
        <text>L-seryl-[protein] + ATP = O-phospho-L-seryl-[protein] + ADP + H(+)</text>
        <dbReference type="Rhea" id="RHEA:17989"/>
        <dbReference type="Rhea" id="RHEA-COMP:9863"/>
        <dbReference type="Rhea" id="RHEA-COMP:11604"/>
        <dbReference type="ChEBI" id="CHEBI:15378"/>
        <dbReference type="ChEBI" id="CHEBI:29999"/>
        <dbReference type="ChEBI" id="CHEBI:30616"/>
        <dbReference type="ChEBI" id="CHEBI:83421"/>
        <dbReference type="ChEBI" id="CHEBI:456216"/>
        <dbReference type="EC" id="2.7.11.1"/>
    </reaction>
</comment>
<evidence type="ECO:0000256" key="9">
    <source>
        <dbReference type="ARBA" id="ARBA00047899"/>
    </source>
</evidence>
<dbReference type="GO" id="GO:0004713">
    <property type="term" value="F:protein tyrosine kinase activity"/>
    <property type="evidence" value="ECO:0007669"/>
    <property type="project" value="InterPro"/>
</dbReference>